<dbReference type="InterPro" id="IPR001647">
    <property type="entry name" value="HTH_TetR"/>
</dbReference>
<accession>A0A934UW88</accession>
<feature type="domain" description="HTH tetR-type" evidence="5">
    <location>
        <begin position="5"/>
        <end position="65"/>
    </location>
</feature>
<evidence type="ECO:0000259" key="5">
    <source>
        <dbReference type="PROSITE" id="PS50977"/>
    </source>
</evidence>
<dbReference type="GO" id="GO:0003677">
    <property type="term" value="F:DNA binding"/>
    <property type="evidence" value="ECO:0007669"/>
    <property type="project" value="UniProtKB-UniRule"/>
</dbReference>
<evidence type="ECO:0000256" key="1">
    <source>
        <dbReference type="ARBA" id="ARBA00023015"/>
    </source>
</evidence>
<keyword evidence="3" id="KW-0804">Transcription</keyword>
<evidence type="ECO:0000256" key="4">
    <source>
        <dbReference type="PROSITE-ProRule" id="PRU00335"/>
    </source>
</evidence>
<dbReference type="EMBL" id="JAEHOI010000001">
    <property type="protein sequence ID" value="MBK0420695.1"/>
    <property type="molecule type" value="Genomic_DNA"/>
</dbReference>
<dbReference type="PROSITE" id="PS50977">
    <property type="entry name" value="HTH_TETR_2"/>
    <property type="match status" value="1"/>
</dbReference>
<organism evidence="6 7">
    <name type="scientific">Leucobacter edaphi</name>
    <dbReference type="NCBI Taxonomy" id="2796472"/>
    <lineage>
        <taxon>Bacteria</taxon>
        <taxon>Bacillati</taxon>
        <taxon>Actinomycetota</taxon>
        <taxon>Actinomycetes</taxon>
        <taxon>Micrococcales</taxon>
        <taxon>Microbacteriaceae</taxon>
        <taxon>Leucobacter</taxon>
    </lineage>
</organism>
<dbReference type="RefSeq" id="WP_200130899.1">
    <property type="nucleotide sequence ID" value="NZ_JAEHOI010000001.1"/>
</dbReference>
<gene>
    <name evidence="6" type="ORF">JD292_01190</name>
</gene>
<keyword evidence="2 4" id="KW-0238">DNA-binding</keyword>
<evidence type="ECO:0000256" key="2">
    <source>
        <dbReference type="ARBA" id="ARBA00023125"/>
    </source>
</evidence>
<keyword evidence="7" id="KW-1185">Reference proteome</keyword>
<evidence type="ECO:0000256" key="3">
    <source>
        <dbReference type="ARBA" id="ARBA00023163"/>
    </source>
</evidence>
<dbReference type="Pfam" id="PF16925">
    <property type="entry name" value="TetR_C_13"/>
    <property type="match status" value="1"/>
</dbReference>
<dbReference type="InterPro" id="IPR011075">
    <property type="entry name" value="TetR_C"/>
</dbReference>
<dbReference type="InterPro" id="IPR036271">
    <property type="entry name" value="Tet_transcr_reg_TetR-rel_C_sf"/>
</dbReference>
<dbReference type="InterPro" id="IPR009057">
    <property type="entry name" value="Homeodomain-like_sf"/>
</dbReference>
<sequence>MNAMDAEREQLLDAAERLFYDRGFQAVGMDALRTAAALPLKRVYALFPGKEAIVVAMLDRRDDRWQGSLARRIAQEPPGPERVRALFDWLHRWLADEGYRGCAWVNASGELGATSPGVAEAARRHQHRLREQIDRVAHESGIGDAAAALFYLFEGALVTAGISGNRDAALEARAAADRLLGASGALPGTPAG</sequence>
<feature type="DNA-binding region" description="H-T-H motif" evidence="4">
    <location>
        <begin position="28"/>
        <end position="47"/>
    </location>
</feature>
<dbReference type="PANTHER" id="PTHR47506">
    <property type="entry name" value="TRANSCRIPTIONAL REGULATORY PROTEIN"/>
    <property type="match status" value="1"/>
</dbReference>
<evidence type="ECO:0000313" key="6">
    <source>
        <dbReference type="EMBL" id="MBK0420695.1"/>
    </source>
</evidence>
<name>A0A934UW88_9MICO</name>
<dbReference type="Gene3D" id="1.10.357.10">
    <property type="entry name" value="Tetracycline Repressor, domain 2"/>
    <property type="match status" value="1"/>
</dbReference>
<dbReference type="SUPFAM" id="SSF46689">
    <property type="entry name" value="Homeodomain-like"/>
    <property type="match status" value="1"/>
</dbReference>
<reference evidence="6" key="1">
    <citation type="submission" date="2020-12" db="EMBL/GenBank/DDBJ databases">
        <title>Leucobacter sp. CAS2, isolated from Chromium sludge.</title>
        <authorList>
            <person name="Xu Z."/>
        </authorList>
    </citation>
    <scope>NUCLEOTIDE SEQUENCE</scope>
    <source>
        <strain evidence="6">CSA2</strain>
    </source>
</reference>
<comment type="caution">
    <text evidence="6">The sequence shown here is derived from an EMBL/GenBank/DDBJ whole genome shotgun (WGS) entry which is preliminary data.</text>
</comment>
<proteinExistence type="predicted"/>
<dbReference type="SUPFAM" id="SSF48498">
    <property type="entry name" value="Tetracyclin repressor-like, C-terminal domain"/>
    <property type="match status" value="1"/>
</dbReference>
<dbReference type="Pfam" id="PF00440">
    <property type="entry name" value="TetR_N"/>
    <property type="match status" value="1"/>
</dbReference>
<dbReference type="AlphaFoldDB" id="A0A934UW88"/>
<keyword evidence="1" id="KW-0805">Transcription regulation</keyword>
<protein>
    <submittedName>
        <fullName evidence="6">TetR/AcrR family transcriptional regulator</fullName>
    </submittedName>
</protein>
<evidence type="ECO:0000313" key="7">
    <source>
        <dbReference type="Proteomes" id="UP000618733"/>
    </source>
</evidence>
<dbReference type="PANTHER" id="PTHR47506:SF1">
    <property type="entry name" value="HTH-TYPE TRANSCRIPTIONAL REGULATOR YJDC"/>
    <property type="match status" value="1"/>
</dbReference>
<dbReference type="Proteomes" id="UP000618733">
    <property type="component" value="Unassembled WGS sequence"/>
</dbReference>